<dbReference type="Gene3D" id="1.10.510.10">
    <property type="entry name" value="Transferase(Phosphotransferase) domain 1"/>
    <property type="match status" value="1"/>
</dbReference>
<feature type="binding site" evidence="8">
    <location>
        <begin position="1278"/>
        <end position="1280"/>
    </location>
    <ligand>
        <name>ATP</name>
        <dbReference type="ChEBI" id="CHEBI:30616"/>
    </ligand>
</feature>
<dbReference type="EC" id="2.7.11.1" evidence="11"/>
<feature type="region of interest" description="Disordered" evidence="12">
    <location>
        <begin position="427"/>
        <end position="524"/>
    </location>
</feature>
<dbReference type="PROSITE" id="PS50011">
    <property type="entry name" value="PROTEIN_KINASE_DOM"/>
    <property type="match status" value="1"/>
</dbReference>
<feature type="region of interest" description="Disordered" evidence="12">
    <location>
        <begin position="1"/>
        <end position="49"/>
    </location>
</feature>
<keyword evidence="4 8" id="KW-0547">Nucleotide-binding</keyword>
<dbReference type="GO" id="GO:0004674">
    <property type="term" value="F:protein serine/threonine kinase activity"/>
    <property type="evidence" value="ECO:0007669"/>
    <property type="project" value="UniProtKB-KW"/>
</dbReference>
<dbReference type="KEGG" id="pcot:PCOAH_00020220"/>
<feature type="active site" description="Proton acceptor" evidence="7">
    <location>
        <position position="1324"/>
    </location>
</feature>
<feature type="compositionally biased region" description="Basic and acidic residues" evidence="12">
    <location>
        <begin position="1089"/>
        <end position="1102"/>
    </location>
</feature>
<comment type="subunit">
    <text evidence="1">Monomer.</text>
</comment>
<dbReference type="GO" id="GO:0005524">
    <property type="term" value="F:ATP binding"/>
    <property type="evidence" value="ECO:0007669"/>
    <property type="project" value="UniProtKB-UniRule"/>
</dbReference>
<feature type="compositionally biased region" description="Basic and acidic residues" evidence="12">
    <location>
        <begin position="982"/>
        <end position="995"/>
    </location>
</feature>
<evidence type="ECO:0000256" key="7">
    <source>
        <dbReference type="PIRSR" id="PIRSR630616-1"/>
    </source>
</evidence>
<accession>A0A1B1DYW3</accession>
<comment type="similarity">
    <text evidence="11">Belongs to the protein kinase superfamily. Ser/Thr protein kinase family. Aurora subfamily.</text>
</comment>
<feature type="compositionally biased region" description="Basic and acidic residues" evidence="12">
    <location>
        <begin position="1"/>
        <end position="10"/>
    </location>
</feature>
<dbReference type="Pfam" id="PF00069">
    <property type="entry name" value="Pkinase"/>
    <property type="match status" value="1"/>
</dbReference>
<dbReference type="PROSITE" id="PS00107">
    <property type="entry name" value="PROTEIN_KINASE_ATP"/>
    <property type="match status" value="1"/>
</dbReference>
<keyword evidence="2 11" id="KW-0723">Serine/threonine-protein kinase</keyword>
<keyword evidence="3 11" id="KW-0808">Transferase</keyword>
<dbReference type="CDD" id="cd14007">
    <property type="entry name" value="STKc_Aurora"/>
    <property type="match status" value="1"/>
</dbReference>
<dbReference type="RefSeq" id="XP_019914480.1">
    <property type="nucleotide sequence ID" value="XM_020058831.1"/>
</dbReference>
<evidence type="ECO:0000256" key="8">
    <source>
        <dbReference type="PIRSR" id="PIRSR630616-2"/>
    </source>
</evidence>
<feature type="binding site" evidence="8">
    <location>
        <position position="1210"/>
    </location>
    <ligand>
        <name>ATP</name>
        <dbReference type="ChEBI" id="CHEBI:30616"/>
    </ligand>
</feature>
<keyword evidence="6 8" id="KW-0067">ATP-binding</keyword>
<name>A0A1B1DYW3_9APIC</name>
<feature type="compositionally biased region" description="Basic and acidic residues" evidence="12">
    <location>
        <begin position="483"/>
        <end position="499"/>
    </location>
</feature>
<gene>
    <name evidence="14" type="ORF">PCOAH_00020220</name>
</gene>
<evidence type="ECO:0000313" key="15">
    <source>
        <dbReference type="Proteomes" id="UP000092716"/>
    </source>
</evidence>
<evidence type="ECO:0000256" key="9">
    <source>
        <dbReference type="PIRSR" id="PIRSR630616-3"/>
    </source>
</evidence>
<feature type="region of interest" description="Disordered" evidence="12">
    <location>
        <begin position="552"/>
        <end position="593"/>
    </location>
</feature>
<evidence type="ECO:0000256" key="2">
    <source>
        <dbReference type="ARBA" id="ARBA00022527"/>
    </source>
</evidence>
<feature type="region of interest" description="Disordered" evidence="12">
    <location>
        <begin position="182"/>
        <end position="287"/>
    </location>
</feature>
<feature type="cross-link" description="Glycyl lysine isopeptide (Lys-Gly) (interchain with G-Cter in SUMO2)" evidence="9">
    <location>
        <position position="1326"/>
    </location>
</feature>
<keyword evidence="5 11" id="KW-0418">Kinase</keyword>
<evidence type="ECO:0000313" key="14">
    <source>
        <dbReference type="EMBL" id="ANQ07785.1"/>
    </source>
</evidence>
<evidence type="ECO:0000256" key="4">
    <source>
        <dbReference type="ARBA" id="ARBA00022741"/>
    </source>
</evidence>
<dbReference type="FunFam" id="3.30.200.20:FF:000042">
    <property type="entry name" value="Aurora kinase A"/>
    <property type="match status" value="1"/>
</dbReference>
<feature type="region of interest" description="Disordered" evidence="12">
    <location>
        <begin position="643"/>
        <end position="675"/>
    </location>
</feature>
<sequence length="1468" mass="163356">MNRHREKNDHVSVNNKSCPDDEATNRRNRNTNNEQPRQVDKSHNERRVNSAQAVMYASKAIRGSNPQSEKADASTKRANLITVQRQLHSTLSKTEKEKRDLKRDFLRRGDYYTHVDGPDLCDEKLKAENRLHCSGRKTDPSSTIRTQLTQKKDIILIRPKKNNNSWDSACKRKINWDDALENKKRKPSHSHDKGGHNSGSAISCASVVEGKEQKRGEEAEHPRRSVTGENSHIGSIGRMLPVGEQRRRDELSGGDPRMRPCVSGRTSEGTSLAIEERRGESSAFALTPNDKLEDVSLKGGSRREHPWGVHIKPKEDLSHGSYVDVVKDDGNSTVGAIPKGGPPISEEVDEPIECKEQKGREEKRINTGQADQREAPLNRDTSISAIEKGEGKEKCIHSREDSFSFRKRSMGEERTDEIAVYMVSRWNSQSASRDHTDRALPPGGHTEGGNKKGPTGTHLFSEIRNAYKERMSSDLQISRPMKKPPEDESSHVLQRRGELSTHNYSDDGEVEKGLRGTYKSGESVRDTLLDAERIPHANEDTDMVQQSVALHEGNAPATGAAVGEPPSKAQREEAPPPNRRFAAHTLSSNSKNIKTIKGNFKQGQKKGTPASQKGNAIPKGAATQLIKTNNKGIIQNEGERKNTIFPSSKRDKDSSGVTFTRGVSRKADGTDAPDGLVIPYCHLSARSALPKGEKDKSDKTTQMRKFYGQFGSSRGMATHGRNPPGVGSSIMRRMNGHPGGVQRGSKGKDVGRGNPNEEATNPMEGPSTLLPRTNLVVGDGERIKRHNGFGGNKGIQSHNYGHSRNELPSRGLQAKTTNVVVKRNPHGKDNSSSNSNSSVKTSRTLLSSASSSSFRGAKGLPSERGNKITTQLYKQGSRNRRGEDENITGTTKRNKDNYNNSSSSMSKRSENAIGSKSELSRRRPLVHMSKCRGNADAANMGSSYIIESRTNTEEKPSKDESPRCNLTHFSNSKKGSKKSHLNYKDPISEEMERHRMDQKKKKNVKSNSIPPGNMNKGGRSNNSKNIFLAGQHDCSGEGEDGEAKNQGGSRSSTFRKRSDSYDERGKHPKGGESTSGTGGRSNNGGGRSFAKETLSDNSRRQDSSSSASQRERKEISYFEWLAREKRKKEEGMNTGEGTAACDGASTQRRSAEGEAIPCEVGEKNPLSDALQEEHYHLMLQPLSAFNLKQNERHFEQEDFIVDKNPIGNGRTGLVFKAIIKKENEYVALKVMAKDTIASLNIERQVLKEIIIQASLSHKNILQLIAYFEDRTRLFLILELANGGSIRNKMKSDAQPLVEEQVALYVYQIADALAYLHKFNIIHRDLKPDNILLHHSDEYKGDHIYKYGVVKIADFGFSCQLKNKRQKRSTFCGTVDYMPPEIINQIPYDCNVDLWCLGIVIFELLVGFPPFTDDTQERIFSQIKELNFHFPKAISLQARDLILKLCSRTADERISAEEVKTHPWVKQFL</sequence>
<dbReference type="VEuPathDB" id="PlasmoDB:PCOAH_00020220"/>
<dbReference type="PROSITE" id="PS00108">
    <property type="entry name" value="PROTEIN_KINASE_ST"/>
    <property type="match status" value="1"/>
</dbReference>
<feature type="compositionally biased region" description="Basic and acidic residues" evidence="12">
    <location>
        <begin position="356"/>
        <end position="377"/>
    </location>
</feature>
<comment type="catalytic activity">
    <reaction evidence="11">
        <text>L-threonyl-[protein] + ATP = O-phospho-L-threonyl-[protein] + ADP + H(+)</text>
        <dbReference type="Rhea" id="RHEA:46608"/>
        <dbReference type="Rhea" id="RHEA-COMP:11060"/>
        <dbReference type="Rhea" id="RHEA-COMP:11605"/>
        <dbReference type="ChEBI" id="CHEBI:15378"/>
        <dbReference type="ChEBI" id="CHEBI:30013"/>
        <dbReference type="ChEBI" id="CHEBI:30616"/>
        <dbReference type="ChEBI" id="CHEBI:61977"/>
        <dbReference type="ChEBI" id="CHEBI:456216"/>
        <dbReference type="EC" id="2.7.11.1"/>
    </reaction>
</comment>
<evidence type="ECO:0000256" key="6">
    <source>
        <dbReference type="ARBA" id="ARBA00022840"/>
    </source>
</evidence>
<dbReference type="Proteomes" id="UP000092716">
    <property type="component" value="Chromosome 8"/>
</dbReference>
<dbReference type="EMBL" id="CP016246">
    <property type="protein sequence ID" value="ANQ07785.1"/>
    <property type="molecule type" value="Genomic_DNA"/>
</dbReference>
<dbReference type="InterPro" id="IPR030616">
    <property type="entry name" value="Aur-like"/>
</dbReference>
<feature type="compositionally biased region" description="Basic and acidic residues" evidence="12">
    <location>
        <begin position="950"/>
        <end position="962"/>
    </location>
</feature>
<dbReference type="InterPro" id="IPR000719">
    <property type="entry name" value="Prot_kinase_dom"/>
</dbReference>
<dbReference type="SMART" id="SM00220">
    <property type="entry name" value="S_TKc"/>
    <property type="match status" value="1"/>
</dbReference>
<dbReference type="OrthoDB" id="377346at2759"/>
<feature type="compositionally biased region" description="Basic and acidic residues" evidence="12">
    <location>
        <begin position="643"/>
        <end position="654"/>
    </location>
</feature>
<dbReference type="FunFam" id="1.10.510.10:FF:000571">
    <property type="entry name" value="Maternal embryonic leucine zipper kinase"/>
    <property type="match status" value="1"/>
</dbReference>
<feature type="compositionally biased region" description="Low complexity" evidence="12">
    <location>
        <begin position="830"/>
        <end position="859"/>
    </location>
</feature>
<feature type="binding site" evidence="8 10">
    <location>
        <position position="1229"/>
    </location>
    <ligand>
        <name>ATP</name>
        <dbReference type="ChEBI" id="CHEBI:30616"/>
    </ligand>
</feature>
<dbReference type="InterPro" id="IPR008271">
    <property type="entry name" value="Ser/Thr_kinase_AS"/>
</dbReference>
<evidence type="ECO:0000259" key="13">
    <source>
        <dbReference type="PROSITE" id="PS50011"/>
    </source>
</evidence>
<evidence type="ECO:0000256" key="12">
    <source>
        <dbReference type="SAM" id="MobiDB-lite"/>
    </source>
</evidence>
<feature type="compositionally biased region" description="Basic and acidic residues" evidence="12">
    <location>
        <begin position="37"/>
        <end position="48"/>
    </location>
</feature>
<proteinExistence type="inferred from homology"/>
<dbReference type="GeneID" id="30908748"/>
<dbReference type="PANTHER" id="PTHR24350">
    <property type="entry name" value="SERINE/THREONINE-PROTEIN KINASE IAL-RELATED"/>
    <property type="match status" value="1"/>
</dbReference>
<evidence type="ECO:0000256" key="1">
    <source>
        <dbReference type="ARBA" id="ARBA00011245"/>
    </source>
</evidence>
<organism evidence="14 15">
    <name type="scientific">Plasmodium coatneyi</name>
    <dbReference type="NCBI Taxonomy" id="208452"/>
    <lineage>
        <taxon>Eukaryota</taxon>
        <taxon>Sar</taxon>
        <taxon>Alveolata</taxon>
        <taxon>Apicomplexa</taxon>
        <taxon>Aconoidasida</taxon>
        <taxon>Haemosporida</taxon>
        <taxon>Plasmodiidae</taxon>
        <taxon>Plasmodium</taxon>
    </lineage>
</organism>
<protein>
    <recommendedName>
        <fullName evidence="11">Aurora kinase</fullName>
        <ecNumber evidence="11">2.7.11.1</ecNumber>
    </recommendedName>
</protein>
<feature type="compositionally biased region" description="Low complexity" evidence="12">
    <location>
        <begin position="897"/>
        <end position="906"/>
    </location>
</feature>
<reference evidence="15" key="1">
    <citation type="submission" date="2016-06" db="EMBL/GenBank/DDBJ databases">
        <title>First high quality genome sequence of Plasmodium coatneyi using continuous long reads from single molecule, real-time sequencing.</title>
        <authorList>
            <person name="Chien J.-T."/>
            <person name="Pakala S.B."/>
            <person name="Geraldo J.A."/>
            <person name="Lapp S.A."/>
            <person name="Barnwell J.W."/>
            <person name="Kissinger J.C."/>
            <person name="Galinski M.R."/>
            <person name="Humphrey J.C."/>
        </authorList>
    </citation>
    <scope>NUCLEOTIDE SEQUENCE [LARGE SCALE GENOMIC DNA]</scope>
    <source>
        <strain evidence="15">Hackeri</strain>
    </source>
</reference>
<feature type="domain" description="Protein kinase" evidence="13">
    <location>
        <begin position="1200"/>
        <end position="1464"/>
    </location>
</feature>
<dbReference type="InterPro" id="IPR011009">
    <property type="entry name" value="Kinase-like_dom_sf"/>
</dbReference>
<feature type="binding site" evidence="8">
    <location>
        <position position="1353"/>
    </location>
    <ligand>
        <name>ATP</name>
        <dbReference type="ChEBI" id="CHEBI:30616"/>
    </ligand>
</feature>
<feature type="region of interest" description="Disordered" evidence="12">
    <location>
        <begin position="356"/>
        <end position="381"/>
    </location>
</feature>
<feature type="compositionally biased region" description="Basic and acidic residues" evidence="12">
    <location>
        <begin position="1056"/>
        <end position="1065"/>
    </location>
</feature>
<feature type="region of interest" description="Disordered" evidence="12">
    <location>
        <begin position="1127"/>
        <end position="1147"/>
    </location>
</feature>
<feature type="region of interest" description="Disordered" evidence="12">
    <location>
        <begin position="735"/>
        <end position="1112"/>
    </location>
</feature>
<dbReference type="InterPro" id="IPR017441">
    <property type="entry name" value="Protein_kinase_ATP_BS"/>
</dbReference>
<dbReference type="SUPFAM" id="SSF56112">
    <property type="entry name" value="Protein kinase-like (PK-like)"/>
    <property type="match status" value="1"/>
</dbReference>
<evidence type="ECO:0000256" key="11">
    <source>
        <dbReference type="RuleBase" id="RU367134"/>
    </source>
</evidence>
<evidence type="ECO:0000256" key="5">
    <source>
        <dbReference type="ARBA" id="ARBA00022777"/>
    </source>
</evidence>
<keyword evidence="15" id="KW-1185">Reference proteome</keyword>
<feature type="compositionally biased region" description="Gly residues" evidence="12">
    <location>
        <begin position="1076"/>
        <end position="1087"/>
    </location>
</feature>
<evidence type="ECO:0000256" key="3">
    <source>
        <dbReference type="ARBA" id="ARBA00022679"/>
    </source>
</evidence>
<feature type="compositionally biased region" description="Polar residues" evidence="12">
    <location>
        <begin position="867"/>
        <end position="876"/>
    </location>
</feature>
<comment type="catalytic activity">
    <reaction evidence="11">
        <text>L-seryl-[protein] + ATP = O-phospho-L-seryl-[protein] + ADP + H(+)</text>
        <dbReference type="Rhea" id="RHEA:17989"/>
        <dbReference type="Rhea" id="RHEA-COMP:9863"/>
        <dbReference type="Rhea" id="RHEA-COMP:11604"/>
        <dbReference type="ChEBI" id="CHEBI:15378"/>
        <dbReference type="ChEBI" id="CHEBI:29999"/>
        <dbReference type="ChEBI" id="CHEBI:30616"/>
        <dbReference type="ChEBI" id="CHEBI:83421"/>
        <dbReference type="ChEBI" id="CHEBI:456216"/>
        <dbReference type="EC" id="2.7.11.1"/>
    </reaction>
</comment>
<evidence type="ECO:0000256" key="10">
    <source>
        <dbReference type="PROSITE-ProRule" id="PRU10141"/>
    </source>
</evidence>
<feature type="compositionally biased region" description="Basic and acidic residues" evidence="12">
    <location>
        <begin position="209"/>
        <end position="223"/>
    </location>
</feature>